<dbReference type="RefSeq" id="WP_094853292.1">
    <property type="nucleotide sequence ID" value="NZ_NEVM01000002.1"/>
</dbReference>
<dbReference type="GO" id="GO:0016740">
    <property type="term" value="F:transferase activity"/>
    <property type="evidence" value="ECO:0007669"/>
    <property type="project" value="UniProtKB-KW"/>
</dbReference>
<comment type="caution">
    <text evidence="2">The sequence shown here is derived from an EMBL/GenBank/DDBJ whole genome shotgun (WGS) entry which is preliminary data.</text>
</comment>
<evidence type="ECO:0000259" key="1">
    <source>
        <dbReference type="Pfam" id="PF00117"/>
    </source>
</evidence>
<dbReference type="PANTHER" id="PTHR42695:SF5">
    <property type="entry name" value="GLUTAMINE AMIDOTRANSFERASE YLR126C-RELATED"/>
    <property type="match status" value="1"/>
</dbReference>
<sequence>MSKTALAIRHVAFEDLGVFGPLLAERGYAVRYLEAGVDALDVDTLTRPDLVIVLGGPIGVYETDRYPFLQAEREAIAARLRQYKPTLGICLGAQLMAGALGAEVSATGRAEIGYAPLELTEDGQRSVLGGLGATPVLHWHGDQFGIPNGATRLAQTPGFPNQAFAIGPHILGLQFHLEADDRQIERWLIGHAHELAARGIDPRTIRADAAKYGPALADAARGVLAAWLARLG</sequence>
<keyword evidence="2" id="KW-0808">Transferase</keyword>
<evidence type="ECO:0000313" key="3">
    <source>
        <dbReference type="Proteomes" id="UP000216020"/>
    </source>
</evidence>
<dbReference type="PANTHER" id="PTHR42695">
    <property type="entry name" value="GLUTAMINE AMIDOTRANSFERASE YLR126C-RELATED"/>
    <property type="match status" value="1"/>
</dbReference>
<name>A0A261SD50_9BORD</name>
<gene>
    <name evidence="2" type="ORF">CAL29_12195</name>
</gene>
<dbReference type="InterPro" id="IPR017926">
    <property type="entry name" value="GATASE"/>
</dbReference>
<evidence type="ECO:0000313" key="2">
    <source>
        <dbReference type="EMBL" id="OZI34293.1"/>
    </source>
</evidence>
<dbReference type="Pfam" id="PF00117">
    <property type="entry name" value="GATase"/>
    <property type="match status" value="1"/>
</dbReference>
<dbReference type="Proteomes" id="UP000216020">
    <property type="component" value="Unassembled WGS sequence"/>
</dbReference>
<keyword evidence="3" id="KW-1185">Reference proteome</keyword>
<dbReference type="CDD" id="cd01741">
    <property type="entry name" value="GATase1_1"/>
    <property type="match status" value="1"/>
</dbReference>
<reference evidence="3" key="1">
    <citation type="submission" date="2017-05" db="EMBL/GenBank/DDBJ databases">
        <title>Complete and WGS of Bordetella genogroups.</title>
        <authorList>
            <person name="Spilker T."/>
            <person name="Lipuma J."/>
        </authorList>
    </citation>
    <scope>NUCLEOTIDE SEQUENCE [LARGE SCALE GENOMIC DNA]</scope>
    <source>
        <strain evidence="3">AU16122</strain>
    </source>
</reference>
<dbReference type="NCBIfam" id="NF005458">
    <property type="entry name" value="PRK07053.1"/>
    <property type="match status" value="1"/>
</dbReference>
<dbReference type="AlphaFoldDB" id="A0A261SD50"/>
<dbReference type="PROSITE" id="PS51273">
    <property type="entry name" value="GATASE_TYPE_1"/>
    <property type="match status" value="1"/>
</dbReference>
<feature type="domain" description="Glutamine amidotransferase" evidence="1">
    <location>
        <begin position="24"/>
        <end position="181"/>
    </location>
</feature>
<dbReference type="GO" id="GO:0005829">
    <property type="term" value="C:cytosol"/>
    <property type="evidence" value="ECO:0007669"/>
    <property type="project" value="TreeGrafter"/>
</dbReference>
<dbReference type="EMBL" id="NEVM01000002">
    <property type="protein sequence ID" value="OZI34293.1"/>
    <property type="molecule type" value="Genomic_DNA"/>
</dbReference>
<dbReference type="SUPFAM" id="SSF52317">
    <property type="entry name" value="Class I glutamine amidotransferase-like"/>
    <property type="match status" value="1"/>
</dbReference>
<protein>
    <submittedName>
        <fullName evidence="2">Glutamine amidotransferase</fullName>
    </submittedName>
</protein>
<accession>A0A261SD50</accession>
<proteinExistence type="predicted"/>
<keyword evidence="2" id="KW-0315">Glutamine amidotransferase</keyword>
<dbReference type="OrthoDB" id="9813383at2"/>
<dbReference type="Gene3D" id="3.40.50.880">
    <property type="match status" value="1"/>
</dbReference>
<organism evidence="2 3">
    <name type="scientific">Bordetella genomosp. 10</name>
    <dbReference type="NCBI Taxonomy" id="1416804"/>
    <lineage>
        <taxon>Bacteria</taxon>
        <taxon>Pseudomonadati</taxon>
        <taxon>Pseudomonadota</taxon>
        <taxon>Betaproteobacteria</taxon>
        <taxon>Burkholderiales</taxon>
        <taxon>Alcaligenaceae</taxon>
        <taxon>Bordetella</taxon>
    </lineage>
</organism>
<dbReference type="InterPro" id="IPR029062">
    <property type="entry name" value="Class_I_gatase-like"/>
</dbReference>
<dbReference type="InterPro" id="IPR044992">
    <property type="entry name" value="ChyE-like"/>
</dbReference>